<dbReference type="Gene3D" id="1.50.10.10">
    <property type="match status" value="1"/>
</dbReference>
<protein>
    <recommendedName>
        <fullName evidence="4">Cellobiose 2-epimerase</fullName>
        <shortName evidence="4">CE</shortName>
        <ecNumber evidence="4">5.1.3.11</ecNumber>
    </recommendedName>
</protein>
<dbReference type="PANTHER" id="PTHR15108">
    <property type="entry name" value="N-ACYLGLUCOSAMINE-2-EPIMERASE"/>
    <property type="match status" value="1"/>
</dbReference>
<dbReference type="SUPFAM" id="SSF48208">
    <property type="entry name" value="Six-hairpin glycosidases"/>
    <property type="match status" value="1"/>
</dbReference>
<keyword evidence="3 4" id="KW-0413">Isomerase</keyword>
<dbReference type="STRING" id="519424.AZF04_00135"/>
<dbReference type="InterPro" id="IPR028584">
    <property type="entry name" value="Cellobiose_2_epim"/>
</dbReference>
<dbReference type="AlphaFoldDB" id="A0A162FCV8"/>
<evidence type="ECO:0000256" key="4">
    <source>
        <dbReference type="HAMAP-Rule" id="MF_00929"/>
    </source>
</evidence>
<dbReference type="InterPro" id="IPR010819">
    <property type="entry name" value="AGE/CE"/>
</dbReference>
<organism evidence="5 6">
    <name type="scientific">Alkalihalobacillus trypoxylicola</name>
    <dbReference type="NCBI Taxonomy" id="519424"/>
    <lineage>
        <taxon>Bacteria</taxon>
        <taxon>Bacillati</taxon>
        <taxon>Bacillota</taxon>
        <taxon>Bacilli</taxon>
        <taxon>Bacillales</taxon>
        <taxon>Bacillaceae</taxon>
        <taxon>Alkalihalobacillus</taxon>
    </lineage>
</organism>
<reference evidence="5" key="1">
    <citation type="submission" date="2016-02" db="EMBL/GenBank/DDBJ databases">
        <title>Genome sequence of Bacillus trypoxylicola KCTC 13244(T).</title>
        <authorList>
            <person name="Jeong H."/>
            <person name="Park S.-H."/>
            <person name="Choi S.-K."/>
        </authorList>
    </citation>
    <scope>NUCLEOTIDE SEQUENCE [LARGE SCALE GENOMIC DNA]</scope>
    <source>
        <strain evidence="5">KCTC 13244</strain>
    </source>
</reference>
<dbReference type="Proteomes" id="UP000075806">
    <property type="component" value="Unassembled WGS sequence"/>
</dbReference>
<dbReference type="Pfam" id="PF07221">
    <property type="entry name" value="GlcNAc_2-epim"/>
    <property type="match status" value="1"/>
</dbReference>
<accession>A0A162FCV8</accession>
<comment type="catalytic activity">
    <reaction evidence="1 4">
        <text>D-cellobiose = beta-D-glucosyl-(1-&gt;4)-D-mannopyranose</text>
        <dbReference type="Rhea" id="RHEA:23384"/>
        <dbReference type="ChEBI" id="CHEBI:17057"/>
        <dbReference type="ChEBI" id="CHEBI:47931"/>
        <dbReference type="EC" id="5.1.3.11"/>
    </reaction>
</comment>
<evidence type="ECO:0000256" key="1">
    <source>
        <dbReference type="ARBA" id="ARBA00001470"/>
    </source>
</evidence>
<evidence type="ECO:0000313" key="6">
    <source>
        <dbReference type="Proteomes" id="UP000075806"/>
    </source>
</evidence>
<dbReference type="EMBL" id="LTAO01000001">
    <property type="protein sequence ID" value="KYG35318.1"/>
    <property type="molecule type" value="Genomic_DNA"/>
</dbReference>
<comment type="function">
    <text evidence="4">Catalyzes the reversible epimerization of cellobiose to 4-O-beta-D-glucopyranosyl-D-mannose (Glc-Man).</text>
</comment>
<evidence type="ECO:0000256" key="3">
    <source>
        <dbReference type="ARBA" id="ARBA00023235"/>
    </source>
</evidence>
<proteinExistence type="inferred from homology"/>
<name>A0A162FCV8_9BACI</name>
<dbReference type="InterPro" id="IPR012341">
    <property type="entry name" value="6hp_glycosidase-like_sf"/>
</dbReference>
<dbReference type="GO" id="GO:0047736">
    <property type="term" value="F:cellobiose epimerase activity"/>
    <property type="evidence" value="ECO:0007669"/>
    <property type="project" value="UniProtKB-UniRule"/>
</dbReference>
<comment type="caution">
    <text evidence="5">The sequence shown here is derived from an EMBL/GenBank/DDBJ whole genome shotgun (WGS) entry which is preliminary data.</text>
</comment>
<comment type="similarity">
    <text evidence="2">Belongs to the N-acylglucosamine 2-epimerase family.</text>
</comment>
<evidence type="ECO:0000313" key="5">
    <source>
        <dbReference type="EMBL" id="KYG35318.1"/>
    </source>
</evidence>
<dbReference type="InterPro" id="IPR008928">
    <property type="entry name" value="6-hairpin_glycosidase_sf"/>
</dbReference>
<comment type="similarity">
    <text evidence="4">Belongs to the cellobiose 2-epimerase family.</text>
</comment>
<dbReference type="EC" id="5.1.3.11" evidence="4"/>
<dbReference type="GO" id="GO:0005975">
    <property type="term" value="P:carbohydrate metabolic process"/>
    <property type="evidence" value="ECO:0007669"/>
    <property type="project" value="InterPro"/>
</dbReference>
<dbReference type="HAMAP" id="MF_00929">
    <property type="entry name" value="Cellobiose_2_epim"/>
    <property type="match status" value="1"/>
</dbReference>
<sequence length="401" mass="47598">MLNLNQLKVEIENELKNNILSFWETHTVDRVHGGFYGSVSNELDVKKKAEKGAILNSRILWTFSKAYRHFEELNYLSIAEHAFSYLKEVFLDLENNGLFWEVTYNGIPTETRKHIYNQAFAIYGLSEFYRATGKEESLDIAKGLFKVIEAKSYDPQNKGYYEAFKNNWDQDDDFRLSGKELKAEKTMNTHLHLLEAYCNLYRVWKDKLLKERLIELIEVFNEKILDKQQYQFRLFFNEKWQSKANIISYGHDIEGSWLLYEAAEVLEDKNILLSIRETSVKMVETVYENGIDSNGGVHNERINEKVDRDKIWWVQAEAMVGFLNAYQLTKNEKFLLALQQNWSFTKKFIIDHQHGEWFWKRRSDLSIDPALQKVEPWKCPYHNARFGFEMSERLNTLIRNE</sequence>
<keyword evidence="6" id="KW-1185">Reference proteome</keyword>
<gene>
    <name evidence="5" type="ORF">AZF04_00135</name>
</gene>
<evidence type="ECO:0000256" key="2">
    <source>
        <dbReference type="ARBA" id="ARBA00008558"/>
    </source>
</evidence>